<reference evidence="13" key="1">
    <citation type="journal article" date="2021" name="Mol. Ecol. Resour.">
        <title>Apolygus lucorum genome provides insights into omnivorousness and mesophyll feeding.</title>
        <authorList>
            <person name="Liu Y."/>
            <person name="Liu H."/>
            <person name="Wang H."/>
            <person name="Huang T."/>
            <person name="Liu B."/>
            <person name="Yang B."/>
            <person name="Yin L."/>
            <person name="Li B."/>
            <person name="Zhang Y."/>
            <person name="Zhang S."/>
            <person name="Jiang F."/>
            <person name="Zhang X."/>
            <person name="Ren Y."/>
            <person name="Wang B."/>
            <person name="Wang S."/>
            <person name="Lu Y."/>
            <person name="Wu K."/>
            <person name="Fan W."/>
            <person name="Wang G."/>
        </authorList>
    </citation>
    <scope>NUCLEOTIDE SEQUENCE</scope>
    <source>
        <strain evidence="13">12Hb</strain>
    </source>
</reference>
<evidence type="ECO:0000313" key="13">
    <source>
        <dbReference type="EMBL" id="KAF6210464.1"/>
    </source>
</evidence>
<keyword evidence="8" id="KW-0067">ATP-binding</keyword>
<evidence type="ECO:0000256" key="12">
    <source>
        <dbReference type="SAM" id="MobiDB-lite"/>
    </source>
</evidence>
<keyword evidence="9" id="KW-0142">cGMP-binding</keyword>
<keyword evidence="5" id="KW-0808">Transferase</keyword>
<evidence type="ECO:0000256" key="3">
    <source>
        <dbReference type="ARBA" id="ARBA00022527"/>
    </source>
</evidence>
<dbReference type="Gene3D" id="1.10.510.10">
    <property type="entry name" value="Transferase(Phosphotransferase) domain 1"/>
    <property type="match status" value="1"/>
</dbReference>
<dbReference type="PROSITE" id="PS51285">
    <property type="entry name" value="AGC_KINASE_CTER"/>
    <property type="match status" value="1"/>
</dbReference>
<dbReference type="SUPFAM" id="SSF51206">
    <property type="entry name" value="cAMP-binding domain-like"/>
    <property type="match status" value="2"/>
</dbReference>
<dbReference type="InterPro" id="IPR000719">
    <property type="entry name" value="Prot_kinase_dom"/>
</dbReference>
<protein>
    <recommendedName>
        <fullName evidence="2">cGMP-dependent protein kinase</fullName>
        <ecNumber evidence="2">2.7.11.12</ecNumber>
    </recommendedName>
</protein>
<dbReference type="InterPro" id="IPR008271">
    <property type="entry name" value="Ser/Thr_kinase_AS"/>
</dbReference>
<dbReference type="PANTHER" id="PTHR24353">
    <property type="entry name" value="CYCLIC NUCLEOTIDE-DEPENDENT PROTEIN KINASE"/>
    <property type="match status" value="1"/>
</dbReference>
<dbReference type="FunFam" id="2.60.120.10:FF:000072">
    <property type="entry name" value="cGMP-dependent protein kinase"/>
    <property type="match status" value="1"/>
</dbReference>
<feature type="region of interest" description="Disordered" evidence="12">
    <location>
        <begin position="76"/>
        <end position="142"/>
    </location>
</feature>
<evidence type="ECO:0000256" key="4">
    <source>
        <dbReference type="ARBA" id="ARBA00022535"/>
    </source>
</evidence>
<evidence type="ECO:0000313" key="14">
    <source>
        <dbReference type="Proteomes" id="UP000466442"/>
    </source>
</evidence>
<dbReference type="OrthoDB" id="63267at2759"/>
<dbReference type="GO" id="GO:0030553">
    <property type="term" value="F:cGMP binding"/>
    <property type="evidence" value="ECO:0007669"/>
    <property type="project" value="UniProtKB-KW"/>
</dbReference>
<keyword evidence="3" id="KW-0723">Serine/threonine-protein kinase</keyword>
<dbReference type="SUPFAM" id="SSF56112">
    <property type="entry name" value="Protein kinase-like (PK-like)"/>
    <property type="match status" value="1"/>
</dbReference>
<dbReference type="PROSITE" id="PS00889">
    <property type="entry name" value="CNMP_BINDING_2"/>
    <property type="match status" value="2"/>
</dbReference>
<dbReference type="InterPro" id="IPR014710">
    <property type="entry name" value="RmlC-like_jellyroll"/>
</dbReference>
<comment type="caution">
    <text evidence="13">The sequence shown here is derived from an EMBL/GenBank/DDBJ whole genome shotgun (WGS) entry which is preliminary data.</text>
</comment>
<feature type="compositionally biased region" description="Basic and acidic residues" evidence="12">
    <location>
        <begin position="97"/>
        <end position="142"/>
    </location>
</feature>
<evidence type="ECO:0000256" key="8">
    <source>
        <dbReference type="ARBA" id="ARBA00022840"/>
    </source>
</evidence>
<dbReference type="InterPro" id="IPR002374">
    <property type="entry name" value="cGMP_dep_kinase"/>
</dbReference>
<evidence type="ECO:0000256" key="7">
    <source>
        <dbReference type="ARBA" id="ARBA00022777"/>
    </source>
</evidence>
<dbReference type="PANTHER" id="PTHR24353:SF147">
    <property type="entry name" value="CGMP-DEPENDENT SERINE_THREONIN PROTEIN KINASE-RELATED"/>
    <property type="match status" value="1"/>
</dbReference>
<dbReference type="InterPro" id="IPR000961">
    <property type="entry name" value="AGC-kinase_C"/>
</dbReference>
<dbReference type="InterPro" id="IPR018488">
    <property type="entry name" value="cNMP-bd_CS"/>
</dbReference>
<keyword evidence="4" id="KW-0140">cGMP</keyword>
<dbReference type="CDD" id="cd05572">
    <property type="entry name" value="STKc_cGK"/>
    <property type="match status" value="1"/>
</dbReference>
<comment type="catalytic activity">
    <reaction evidence="10">
        <text>L-threonyl-[protein] + ATP = O-phospho-L-threonyl-[protein] + ADP + H(+)</text>
        <dbReference type="Rhea" id="RHEA:46608"/>
        <dbReference type="Rhea" id="RHEA-COMP:11060"/>
        <dbReference type="Rhea" id="RHEA-COMP:11605"/>
        <dbReference type="ChEBI" id="CHEBI:15378"/>
        <dbReference type="ChEBI" id="CHEBI:30013"/>
        <dbReference type="ChEBI" id="CHEBI:30616"/>
        <dbReference type="ChEBI" id="CHEBI:61977"/>
        <dbReference type="ChEBI" id="CHEBI:456216"/>
        <dbReference type="EC" id="2.7.11.12"/>
    </reaction>
</comment>
<gene>
    <name evidence="13" type="ORF">GE061_013570</name>
</gene>
<dbReference type="EMBL" id="WIXP02000005">
    <property type="protein sequence ID" value="KAF6210464.1"/>
    <property type="molecule type" value="Genomic_DNA"/>
</dbReference>
<dbReference type="PROSITE" id="PS50042">
    <property type="entry name" value="CNMP_BINDING_3"/>
    <property type="match status" value="2"/>
</dbReference>
<comment type="catalytic activity">
    <reaction evidence="11">
        <text>L-seryl-[protein] + ATP = O-phospho-L-seryl-[protein] + ADP + H(+)</text>
        <dbReference type="Rhea" id="RHEA:17989"/>
        <dbReference type="Rhea" id="RHEA-COMP:9863"/>
        <dbReference type="Rhea" id="RHEA-COMP:11604"/>
        <dbReference type="ChEBI" id="CHEBI:15378"/>
        <dbReference type="ChEBI" id="CHEBI:29999"/>
        <dbReference type="ChEBI" id="CHEBI:30616"/>
        <dbReference type="ChEBI" id="CHEBI:83421"/>
        <dbReference type="ChEBI" id="CHEBI:456216"/>
        <dbReference type="EC" id="2.7.11.12"/>
    </reaction>
</comment>
<dbReference type="PROSITE" id="PS00107">
    <property type="entry name" value="PROTEIN_KINASE_ATP"/>
    <property type="match status" value="1"/>
</dbReference>
<sequence>MESQFDSAPEELDDEDANDSGENMGSKVILNGVGRSQNKSGSPKRVSFKLEDNVFEVPSRLDDAILSSVGDDAILSSVGDDATSGVKDSTPSGSVDLVKKTPTDDLKDRSLKDVQKLHGEFSDKRPRKERDGAPGSEWEERRGPHVCNSLFGSCGGGGVSPSRGLALSASAPLSGSAAHSSGLVSLGDILNDGPATLTTVVMGNGGPSKHSELQALKKELRRKDQMLLSLQREIHKLRSVLQQTVRFRNDEILGTLHDCQGMAGQSQINKKQGVSAESSGTDHSVNNIHLIRYDKDFRSKQLIKGALLENDLLKNLEPGQMREMVDCMYTRECVKGSFLIKEGEAGSHLYVSASGEFEVIKEGNVLGKMGAGKAFGELAILYNCTRTASIKVVENGEVWVLDRRMFQNIMMRSGLQRMEDSISFLQSVPLLRNLNQNVLSKIADCMQLEFYTGGHYIVRQGATGDTFYIISQGDVKITQKVSIAGDEEEVRTLGRGDYFGEQALLREEHRTANVIALPPGVECLTLDRESFILLIGDLSELQEKDYGDRERLSRPSSVSSLIEESDHIPIDLEDLDIVATLGVGGFGRVELVASRAGAVYALKLLKKSHIVDTHQQAHVYSERNIMFSCRSPFITRLYQTFKDEKYVYLLMEACLGGEVWSLLRDRTCFDDSTACFVTACVILALEYLHHRNIVYRDLKPENLLLDATGYVKLVDFGFAKKLSSSSGKTWTFCGTPEYVAPEVILNRGHDKAVDYWALGILMHELLTGAPPFSAKDPMKTYTLILKGIESVSFPRHVTRTAQNLIKKLCKDVPGERLGSHHSGISDIKKHKWFQGFDWSGLEARDLTPPIIPKLCGPTDTSNFDKFPLDTTVPPDEMSGWDQDF</sequence>
<dbReference type="GO" id="GO:0005524">
    <property type="term" value="F:ATP binding"/>
    <property type="evidence" value="ECO:0007669"/>
    <property type="project" value="UniProtKB-UniRule"/>
</dbReference>
<dbReference type="SMART" id="SM00133">
    <property type="entry name" value="S_TK_X"/>
    <property type="match status" value="1"/>
</dbReference>
<accession>A0A6A4JTZ6</accession>
<dbReference type="PROSITE" id="PS50011">
    <property type="entry name" value="PROTEIN_KINASE_DOM"/>
    <property type="match status" value="1"/>
</dbReference>
<evidence type="ECO:0000256" key="2">
    <source>
        <dbReference type="ARBA" id="ARBA00012428"/>
    </source>
</evidence>
<evidence type="ECO:0000256" key="1">
    <source>
        <dbReference type="ARBA" id="ARBA00006352"/>
    </source>
</evidence>
<dbReference type="EC" id="2.7.11.12" evidence="2"/>
<dbReference type="InterPro" id="IPR035014">
    <property type="entry name" value="STKc_cGK"/>
</dbReference>
<dbReference type="InterPro" id="IPR011009">
    <property type="entry name" value="Kinase-like_dom_sf"/>
</dbReference>
<dbReference type="Pfam" id="PF00069">
    <property type="entry name" value="Pkinase"/>
    <property type="match status" value="1"/>
</dbReference>
<dbReference type="InterPro" id="IPR017441">
    <property type="entry name" value="Protein_kinase_ATP_BS"/>
</dbReference>
<dbReference type="InterPro" id="IPR000595">
    <property type="entry name" value="cNMP-bd_dom"/>
</dbReference>
<keyword evidence="6" id="KW-0547">Nucleotide-binding</keyword>
<dbReference type="InterPro" id="IPR018490">
    <property type="entry name" value="cNMP-bd_dom_sf"/>
</dbReference>
<dbReference type="FunFam" id="1.10.510.10:FF:000210">
    <property type="entry name" value="Non-specific serine/threonine protein kinase"/>
    <property type="match status" value="1"/>
</dbReference>
<dbReference type="SMART" id="SM00220">
    <property type="entry name" value="S_TKc"/>
    <property type="match status" value="1"/>
</dbReference>
<name>A0A6A4JTZ6_APOLU</name>
<dbReference type="Gene3D" id="3.30.200.20">
    <property type="entry name" value="Phosphorylase Kinase, domain 1"/>
    <property type="match status" value="1"/>
</dbReference>
<dbReference type="GO" id="GO:0005737">
    <property type="term" value="C:cytoplasm"/>
    <property type="evidence" value="ECO:0007669"/>
    <property type="project" value="UniProtKB-ARBA"/>
</dbReference>
<feature type="compositionally biased region" description="Acidic residues" evidence="12">
    <location>
        <begin position="8"/>
        <end position="19"/>
    </location>
</feature>
<evidence type="ECO:0000256" key="9">
    <source>
        <dbReference type="ARBA" id="ARBA00022992"/>
    </source>
</evidence>
<keyword evidence="7" id="KW-0418">Kinase</keyword>
<keyword evidence="14" id="KW-1185">Reference proteome</keyword>
<dbReference type="CDD" id="cd00038">
    <property type="entry name" value="CAP_ED"/>
    <property type="match status" value="2"/>
</dbReference>
<dbReference type="PROSITE" id="PS00888">
    <property type="entry name" value="CNMP_BINDING_1"/>
    <property type="match status" value="1"/>
</dbReference>
<feature type="region of interest" description="Disordered" evidence="12">
    <location>
        <begin position="1"/>
        <end position="48"/>
    </location>
</feature>
<evidence type="ECO:0000256" key="10">
    <source>
        <dbReference type="ARBA" id="ARBA00047298"/>
    </source>
</evidence>
<proteinExistence type="inferred from homology"/>
<dbReference type="Proteomes" id="UP000466442">
    <property type="component" value="Linkage Group LG5"/>
</dbReference>
<organism evidence="13 14">
    <name type="scientific">Apolygus lucorum</name>
    <name type="common">Small green plant bug</name>
    <name type="synonym">Lygocoris lucorum</name>
    <dbReference type="NCBI Taxonomy" id="248454"/>
    <lineage>
        <taxon>Eukaryota</taxon>
        <taxon>Metazoa</taxon>
        <taxon>Ecdysozoa</taxon>
        <taxon>Arthropoda</taxon>
        <taxon>Hexapoda</taxon>
        <taxon>Insecta</taxon>
        <taxon>Pterygota</taxon>
        <taxon>Neoptera</taxon>
        <taxon>Paraneoptera</taxon>
        <taxon>Hemiptera</taxon>
        <taxon>Heteroptera</taxon>
        <taxon>Panheteroptera</taxon>
        <taxon>Cimicomorpha</taxon>
        <taxon>Miridae</taxon>
        <taxon>Mirini</taxon>
        <taxon>Apolygus</taxon>
    </lineage>
</organism>
<dbReference type="Pfam" id="PF00027">
    <property type="entry name" value="cNMP_binding"/>
    <property type="match status" value="2"/>
</dbReference>
<dbReference type="SMART" id="SM00100">
    <property type="entry name" value="cNMP"/>
    <property type="match status" value="2"/>
</dbReference>
<evidence type="ECO:0000256" key="11">
    <source>
        <dbReference type="ARBA" id="ARBA00047462"/>
    </source>
</evidence>
<evidence type="ECO:0000256" key="6">
    <source>
        <dbReference type="ARBA" id="ARBA00022741"/>
    </source>
</evidence>
<evidence type="ECO:0000256" key="5">
    <source>
        <dbReference type="ARBA" id="ARBA00022679"/>
    </source>
</evidence>
<dbReference type="PROSITE" id="PS00108">
    <property type="entry name" value="PROTEIN_KINASE_ST"/>
    <property type="match status" value="1"/>
</dbReference>
<dbReference type="PRINTS" id="PR00104">
    <property type="entry name" value="CGMPKINASE"/>
</dbReference>
<dbReference type="GO" id="GO:0004692">
    <property type="term" value="F:cGMP-dependent protein kinase activity"/>
    <property type="evidence" value="ECO:0007669"/>
    <property type="project" value="UniProtKB-EC"/>
</dbReference>
<comment type="similarity">
    <text evidence="1">Belongs to the protein kinase superfamily. AGC Ser/Thr protein kinase family. cGMP subfamily.</text>
</comment>
<dbReference type="Gene3D" id="2.60.120.10">
    <property type="entry name" value="Jelly Rolls"/>
    <property type="match status" value="2"/>
</dbReference>
<dbReference type="AlphaFoldDB" id="A0A6A4JTZ6"/>
<dbReference type="FunFam" id="2.60.120.10:FF:000064">
    <property type="entry name" value="cGMP-dependent protein kinase, isozyme"/>
    <property type="match status" value="1"/>
</dbReference>